<name>A0A9K3Q124_9STRA</name>
<accession>A0A9K3Q124</accession>
<evidence type="ECO:0000313" key="3">
    <source>
        <dbReference type="Proteomes" id="UP000693970"/>
    </source>
</evidence>
<organism evidence="2 3">
    <name type="scientific">Nitzschia inconspicua</name>
    <dbReference type="NCBI Taxonomy" id="303405"/>
    <lineage>
        <taxon>Eukaryota</taxon>
        <taxon>Sar</taxon>
        <taxon>Stramenopiles</taxon>
        <taxon>Ochrophyta</taxon>
        <taxon>Bacillariophyta</taxon>
        <taxon>Bacillariophyceae</taxon>
        <taxon>Bacillariophycidae</taxon>
        <taxon>Bacillariales</taxon>
        <taxon>Bacillariaceae</taxon>
        <taxon>Nitzschia</taxon>
    </lineage>
</organism>
<evidence type="ECO:0000313" key="2">
    <source>
        <dbReference type="EMBL" id="KAG7367512.1"/>
    </source>
</evidence>
<evidence type="ECO:0000256" key="1">
    <source>
        <dbReference type="SAM" id="Phobius"/>
    </source>
</evidence>
<dbReference type="AlphaFoldDB" id="A0A9K3Q124"/>
<proteinExistence type="predicted"/>
<protein>
    <submittedName>
        <fullName evidence="2">Uncharacterized protein</fullName>
    </submittedName>
</protein>
<keyword evidence="3" id="KW-1185">Reference proteome</keyword>
<dbReference type="EMBL" id="JAGRRH010000007">
    <property type="protein sequence ID" value="KAG7367512.1"/>
    <property type="molecule type" value="Genomic_DNA"/>
</dbReference>
<reference evidence="2" key="2">
    <citation type="submission" date="2021-04" db="EMBL/GenBank/DDBJ databases">
        <authorList>
            <person name="Podell S."/>
        </authorList>
    </citation>
    <scope>NUCLEOTIDE SEQUENCE</scope>
    <source>
        <strain evidence="2">Hildebrandi</strain>
    </source>
</reference>
<reference evidence="2" key="1">
    <citation type="journal article" date="2021" name="Sci. Rep.">
        <title>Diploid genomic architecture of Nitzschia inconspicua, an elite biomass production diatom.</title>
        <authorList>
            <person name="Oliver A."/>
            <person name="Podell S."/>
            <person name="Pinowska A."/>
            <person name="Traller J.C."/>
            <person name="Smith S.R."/>
            <person name="McClure R."/>
            <person name="Beliaev A."/>
            <person name="Bohutskyi P."/>
            <person name="Hill E.A."/>
            <person name="Rabines A."/>
            <person name="Zheng H."/>
            <person name="Allen L.Z."/>
            <person name="Kuo A."/>
            <person name="Grigoriev I.V."/>
            <person name="Allen A.E."/>
            <person name="Hazlebeck D."/>
            <person name="Allen E.E."/>
        </authorList>
    </citation>
    <scope>NUCLEOTIDE SEQUENCE</scope>
    <source>
        <strain evidence="2">Hildebrandi</strain>
    </source>
</reference>
<feature type="transmembrane region" description="Helical" evidence="1">
    <location>
        <begin position="211"/>
        <end position="228"/>
    </location>
</feature>
<keyword evidence="1" id="KW-1133">Transmembrane helix</keyword>
<dbReference type="Proteomes" id="UP000693970">
    <property type="component" value="Unassembled WGS sequence"/>
</dbReference>
<sequence>MQAWRINLSSLQKSMSTSSYAVNFLELRTEVRVIPFITHKSCSKNGIESRALIGSCDSGIGNILNESLKKCTIGNEFIPTTLSLGGKGDTSSGKTSGECALLSNTRSWKTNGNDESGVLSFSSDGTTMGESAPSSTAGIAILLNTVSCKGDTAGNRGLCSVEHPDECSPNNEKNSVCGNGGFMSFRVSSENGNRCFASNTTSPFARWVENHRWWIIAVIIFIPVIMYFG</sequence>
<keyword evidence="1" id="KW-0812">Transmembrane</keyword>
<gene>
    <name evidence="2" type="ORF">IV203_030183</name>
</gene>
<keyword evidence="1" id="KW-0472">Membrane</keyword>
<comment type="caution">
    <text evidence="2">The sequence shown here is derived from an EMBL/GenBank/DDBJ whole genome shotgun (WGS) entry which is preliminary data.</text>
</comment>